<protein>
    <submittedName>
        <fullName evidence="3">SpoIID/LytB domain-containing protein</fullName>
    </submittedName>
</protein>
<accession>A0A6I3IKT2</accession>
<organism evidence="3 4">
    <name type="scientific">Arsenicicoccus cauae</name>
    <dbReference type="NCBI Taxonomy" id="2663847"/>
    <lineage>
        <taxon>Bacteria</taxon>
        <taxon>Bacillati</taxon>
        <taxon>Actinomycetota</taxon>
        <taxon>Actinomycetes</taxon>
        <taxon>Micrococcales</taxon>
        <taxon>Intrasporangiaceae</taxon>
        <taxon>Arsenicicoccus</taxon>
    </lineage>
</organism>
<evidence type="ECO:0000313" key="4">
    <source>
        <dbReference type="Proteomes" id="UP000431092"/>
    </source>
</evidence>
<comment type="caution">
    <text evidence="3">The sequence shown here is derived from an EMBL/GenBank/DDBJ whole genome shotgun (WGS) entry which is preliminary data.</text>
</comment>
<sequence length="412" mass="42679">MRITPASRRAAVVATMSAVVVAGSGAPASAAETYSRPADGTLEITGRGFGHGRGMSQYGAMNAARQGRTWQQIIGHYYPGATQTRLSDPTIRVGVAGRLGNAVRVAAEPGLVADDGKGQAVRLSTVDGATPVTSWQVGLPTSGGTSTTATLWFTTATGQRKALRSTSSGRWTIRATDGTVTALGSTLKPVATYLGSLTGIRSGTGVSPVVTTTMESYVRQVVPFESPGSWPVQALAAQSVAARSYAASWLRAPRTSTYDICDTTACQVFGGITAETASSRAAVAASSGTILTRSGIPAHTEFGSSNGGQTVYGNVSYLPAQADPYETGLAPSVNTWTISVPVSTLERAYPAIGSFQRLTVLARDGKGLWGGRVLTLRLQGSRGYVDITGDRLRSVVGGSALRSTYFKPVSSL</sequence>
<keyword evidence="4" id="KW-1185">Reference proteome</keyword>
<feature type="chain" id="PRO_5026291706" evidence="1">
    <location>
        <begin position="31"/>
        <end position="412"/>
    </location>
</feature>
<dbReference type="RefSeq" id="WP_154593537.1">
    <property type="nucleotide sequence ID" value="NZ_CP171001.1"/>
</dbReference>
<dbReference type="Pfam" id="PF08486">
    <property type="entry name" value="SpoIID"/>
    <property type="match status" value="1"/>
</dbReference>
<dbReference type="InterPro" id="IPR013486">
    <property type="entry name" value="SpoIID/LytB"/>
</dbReference>
<dbReference type="NCBIfam" id="TIGR02669">
    <property type="entry name" value="SpoIID_LytB"/>
    <property type="match status" value="1"/>
</dbReference>
<dbReference type="EMBL" id="WLVL01000037">
    <property type="protein sequence ID" value="MTB72295.1"/>
    <property type="molecule type" value="Genomic_DNA"/>
</dbReference>
<dbReference type="GO" id="GO:0030435">
    <property type="term" value="P:sporulation resulting in formation of a cellular spore"/>
    <property type="evidence" value="ECO:0007669"/>
    <property type="project" value="InterPro"/>
</dbReference>
<keyword evidence="1" id="KW-0732">Signal</keyword>
<reference evidence="3 4" key="1">
    <citation type="submission" date="2019-11" db="EMBL/GenBank/DDBJ databases">
        <title>Whole genome sequencing identifies a novel species of the genus Arsenicicoccus isolated from human blood.</title>
        <authorList>
            <person name="Jeong J.H."/>
            <person name="Kweon O.J."/>
            <person name="Kim H.R."/>
            <person name="Kim T.-H."/>
            <person name="Ha S.-M."/>
            <person name="Lee M.-K."/>
        </authorList>
    </citation>
    <scope>NUCLEOTIDE SEQUENCE [LARGE SCALE GENOMIC DNA]</scope>
    <source>
        <strain evidence="3 4">MKL-02</strain>
    </source>
</reference>
<dbReference type="AlphaFoldDB" id="A0A6I3IKT2"/>
<name>A0A6I3IKT2_9MICO</name>
<evidence type="ECO:0000256" key="1">
    <source>
        <dbReference type="SAM" id="SignalP"/>
    </source>
</evidence>
<feature type="signal peptide" evidence="1">
    <location>
        <begin position="1"/>
        <end position="30"/>
    </location>
</feature>
<dbReference type="Proteomes" id="UP000431092">
    <property type="component" value="Unassembled WGS sequence"/>
</dbReference>
<feature type="domain" description="Sporulation stage II protein D amidase enhancer LytB N-terminal" evidence="2">
    <location>
        <begin position="204"/>
        <end position="292"/>
    </location>
</feature>
<evidence type="ECO:0000259" key="2">
    <source>
        <dbReference type="Pfam" id="PF08486"/>
    </source>
</evidence>
<gene>
    <name evidence="3" type="ORF">GGG17_09990</name>
</gene>
<proteinExistence type="predicted"/>
<dbReference type="InterPro" id="IPR013693">
    <property type="entry name" value="SpoIID/LytB_N"/>
</dbReference>
<evidence type="ECO:0000313" key="3">
    <source>
        <dbReference type="EMBL" id="MTB72295.1"/>
    </source>
</evidence>